<organism evidence="2 3">
    <name type="scientific">Portunus trituberculatus</name>
    <name type="common">Swimming crab</name>
    <name type="synonym">Neptunus trituberculatus</name>
    <dbReference type="NCBI Taxonomy" id="210409"/>
    <lineage>
        <taxon>Eukaryota</taxon>
        <taxon>Metazoa</taxon>
        <taxon>Ecdysozoa</taxon>
        <taxon>Arthropoda</taxon>
        <taxon>Crustacea</taxon>
        <taxon>Multicrustacea</taxon>
        <taxon>Malacostraca</taxon>
        <taxon>Eumalacostraca</taxon>
        <taxon>Eucarida</taxon>
        <taxon>Decapoda</taxon>
        <taxon>Pleocyemata</taxon>
        <taxon>Brachyura</taxon>
        <taxon>Eubrachyura</taxon>
        <taxon>Portunoidea</taxon>
        <taxon>Portunidae</taxon>
        <taxon>Portuninae</taxon>
        <taxon>Portunus</taxon>
    </lineage>
</organism>
<dbReference type="EMBL" id="VSRR010141618">
    <property type="protein sequence ID" value="MPD04556.1"/>
    <property type="molecule type" value="Genomic_DNA"/>
</dbReference>
<evidence type="ECO:0000259" key="1">
    <source>
        <dbReference type="Pfam" id="PF02338"/>
    </source>
</evidence>
<keyword evidence="3" id="KW-1185">Reference proteome</keyword>
<dbReference type="Proteomes" id="UP000324222">
    <property type="component" value="Unassembled WGS sequence"/>
</dbReference>
<reference evidence="2 3" key="1">
    <citation type="submission" date="2019-05" db="EMBL/GenBank/DDBJ databases">
        <title>Another draft genome of Portunus trituberculatus and its Hox gene families provides insights of decapod evolution.</title>
        <authorList>
            <person name="Jeong J.-H."/>
            <person name="Song I."/>
            <person name="Kim S."/>
            <person name="Choi T."/>
            <person name="Kim D."/>
            <person name="Ryu S."/>
            <person name="Kim W."/>
        </authorList>
    </citation>
    <scope>NUCLEOTIDE SEQUENCE [LARGE SCALE GENOMIC DNA]</scope>
    <source>
        <tissue evidence="2">Muscle</tissue>
    </source>
</reference>
<comment type="caution">
    <text evidence="2">The sequence shown here is derived from an EMBL/GenBank/DDBJ whole genome shotgun (WGS) entry which is preliminary data.</text>
</comment>
<dbReference type="Gene3D" id="3.90.70.80">
    <property type="match status" value="1"/>
</dbReference>
<dbReference type="Pfam" id="PF02338">
    <property type="entry name" value="OTU"/>
    <property type="match status" value="1"/>
</dbReference>
<dbReference type="AlphaFoldDB" id="A0A5B7KCJ0"/>
<dbReference type="SUPFAM" id="SSF54001">
    <property type="entry name" value="Cysteine proteinases"/>
    <property type="match status" value="1"/>
</dbReference>
<dbReference type="InterPro" id="IPR038765">
    <property type="entry name" value="Papain-like_cys_pep_sf"/>
</dbReference>
<gene>
    <name evidence="2" type="primary">Otud4</name>
    <name evidence="2" type="ORF">E2C01_100250</name>
</gene>
<dbReference type="PANTHER" id="PTHR12419">
    <property type="entry name" value="OTU DOMAIN CONTAINING PROTEIN"/>
    <property type="match status" value="1"/>
</dbReference>
<accession>A0A5B7KCJ0</accession>
<dbReference type="GO" id="GO:0016579">
    <property type="term" value="P:protein deubiquitination"/>
    <property type="evidence" value="ECO:0007669"/>
    <property type="project" value="TreeGrafter"/>
</dbReference>
<dbReference type="PANTHER" id="PTHR12419:SF115">
    <property type="entry name" value="PROTEIN OVARIAN TUMOR LOCUS-RELATED"/>
    <property type="match status" value="1"/>
</dbReference>
<dbReference type="GO" id="GO:0004843">
    <property type="term" value="F:cysteine-type deubiquitinase activity"/>
    <property type="evidence" value="ECO:0007669"/>
    <property type="project" value="TreeGrafter"/>
</dbReference>
<dbReference type="GO" id="GO:0061578">
    <property type="term" value="F:K63-linked deubiquitinase activity"/>
    <property type="evidence" value="ECO:0007669"/>
    <property type="project" value="TreeGrafter"/>
</dbReference>
<name>A0A5B7KCJ0_PORTR</name>
<evidence type="ECO:0000313" key="3">
    <source>
        <dbReference type="Proteomes" id="UP000324222"/>
    </source>
</evidence>
<dbReference type="OrthoDB" id="10017659at2759"/>
<proteinExistence type="predicted"/>
<protein>
    <submittedName>
        <fullName evidence="2">OTU domain-containing protein 4</fullName>
    </submittedName>
</protein>
<evidence type="ECO:0000313" key="2">
    <source>
        <dbReference type="EMBL" id="MPD04556.1"/>
    </source>
</evidence>
<feature type="domain" description="OTU" evidence="1">
    <location>
        <begin position="3"/>
        <end position="59"/>
    </location>
</feature>
<dbReference type="InterPro" id="IPR003323">
    <property type="entry name" value="OTU_dom"/>
</dbReference>
<dbReference type="InterPro" id="IPR050704">
    <property type="entry name" value="Peptidase_C85-like"/>
</dbReference>
<sequence>MTQTEHVSLRSQCLKYMILHKDEFQPYLEVPVDHHVYKLQDVREWGGHTEIIAMSRLFK</sequence>